<evidence type="ECO:0000256" key="1">
    <source>
        <dbReference type="SAM" id="Phobius"/>
    </source>
</evidence>
<dbReference type="RefSeq" id="WP_100901538.1">
    <property type="nucleotide sequence ID" value="NZ_CAWNNC010000001.1"/>
</dbReference>
<dbReference type="PANTHER" id="PTHR36049">
    <property type="entry name" value="TRANSMEMBRANE PROTEIN"/>
    <property type="match status" value="1"/>
</dbReference>
<keyword evidence="1" id="KW-1133">Transmembrane helix</keyword>
<dbReference type="InterPro" id="IPR008470">
    <property type="entry name" value="Uncharacterised_Ycf33"/>
</dbReference>
<organism evidence="2 3">
    <name type="scientific">Nostoc flagelliforme CCNUN1</name>
    <dbReference type="NCBI Taxonomy" id="2038116"/>
    <lineage>
        <taxon>Bacteria</taxon>
        <taxon>Bacillati</taxon>
        <taxon>Cyanobacteriota</taxon>
        <taxon>Cyanophyceae</taxon>
        <taxon>Nostocales</taxon>
        <taxon>Nostocaceae</taxon>
        <taxon>Nostoc</taxon>
    </lineage>
</organism>
<dbReference type="PANTHER" id="PTHR36049:SF3">
    <property type="match status" value="1"/>
</dbReference>
<protein>
    <submittedName>
        <fullName evidence="2">Expressed protein involved in photorespiration</fullName>
    </submittedName>
</protein>
<accession>A0A2K8SZX0</accession>
<reference evidence="2 3" key="1">
    <citation type="submission" date="2017-11" db="EMBL/GenBank/DDBJ databases">
        <title>Complete genome of a free-living desiccation-tolerant cyanobacterium and its photosynthetic adaptation to extreme terrestrial habitat.</title>
        <authorList>
            <person name="Shang J."/>
        </authorList>
    </citation>
    <scope>NUCLEOTIDE SEQUENCE [LARGE SCALE GENOMIC DNA]</scope>
    <source>
        <strain evidence="2 3">CCNUN1</strain>
    </source>
</reference>
<dbReference type="OrthoDB" id="489556at2"/>
<evidence type="ECO:0000313" key="2">
    <source>
        <dbReference type="EMBL" id="AUB40996.1"/>
    </source>
</evidence>
<dbReference type="AlphaFoldDB" id="A0A2K8SZX0"/>
<evidence type="ECO:0000313" key="3">
    <source>
        <dbReference type="Proteomes" id="UP000232003"/>
    </source>
</evidence>
<feature type="transmembrane region" description="Helical" evidence="1">
    <location>
        <begin position="12"/>
        <end position="32"/>
    </location>
</feature>
<name>A0A2K8SZX0_9NOSO</name>
<keyword evidence="1" id="KW-0472">Membrane</keyword>
<keyword evidence="1" id="KW-0812">Transmembrane</keyword>
<feature type="transmembrane region" description="Helical" evidence="1">
    <location>
        <begin position="39"/>
        <end position="63"/>
    </location>
</feature>
<keyword evidence="3" id="KW-1185">Reference proteome</keyword>
<proteinExistence type="predicted"/>
<dbReference type="Pfam" id="PF05421">
    <property type="entry name" value="DUF751"/>
    <property type="match status" value="1"/>
</dbReference>
<dbReference type="KEGG" id="nfl:COO91_07034"/>
<gene>
    <name evidence="2" type="ORF">COO91_07034</name>
</gene>
<sequence length="68" mass="7703">MFDGFWDNVFRYPRYLITIVLGLFINTFAPLVPLLKRPVTLIAILGLFVSSLVFLTLTLRAMLGLSTI</sequence>
<dbReference type="EMBL" id="CP024785">
    <property type="protein sequence ID" value="AUB40996.1"/>
    <property type="molecule type" value="Genomic_DNA"/>
</dbReference>
<dbReference type="Proteomes" id="UP000232003">
    <property type="component" value="Chromosome"/>
</dbReference>